<dbReference type="KEGG" id="adu:107486968"/>
<organism evidence="5 6">
    <name type="scientific">Arachis duranensis</name>
    <name type="common">Wild peanut</name>
    <dbReference type="NCBI Taxonomy" id="130453"/>
    <lineage>
        <taxon>Eukaryota</taxon>
        <taxon>Viridiplantae</taxon>
        <taxon>Streptophyta</taxon>
        <taxon>Embryophyta</taxon>
        <taxon>Tracheophyta</taxon>
        <taxon>Spermatophyta</taxon>
        <taxon>Magnoliopsida</taxon>
        <taxon>eudicotyledons</taxon>
        <taxon>Gunneridae</taxon>
        <taxon>Pentapetalae</taxon>
        <taxon>rosids</taxon>
        <taxon>fabids</taxon>
        <taxon>Fabales</taxon>
        <taxon>Fabaceae</taxon>
        <taxon>Papilionoideae</taxon>
        <taxon>50 kb inversion clade</taxon>
        <taxon>dalbergioids sensu lato</taxon>
        <taxon>Dalbergieae</taxon>
        <taxon>Pterocarpus clade</taxon>
        <taxon>Arachis</taxon>
    </lineage>
</organism>
<sequence length="730" mass="83034">MVSQFQQSSCVIATNYQKFKSFEIPKRLFFLNFLKHFCSSPALAFEEPCVNIDPRFNSDSFYASLIDNSTHTNQLNQIHCQLYVSGLQHKGFLMTKLVNGSSNIGEVCYARKVFDEFRHPDVFMWNAIIRSYSRSNMFRESVEMYSRMRLAGVHPDCYTFPYVLKACTELSDFGLSRLVHGQVFRHEFVLDVFVQNGLLALYAKCGQIGNARVVFNRLCDRTIVSWTSIISGYAQNGEAMEALRLFDQMRKTDVKPDWIALVSILRAYTDVDDLEQGRSLHGCIIKMGLEDESDLHISLIALYAKCGQVTVARSFFDQMETNNVIMWNAMISGYAKNGHAEKAVQLFHDMIRRNIRPDSVTVRSAVLACAQVGSIGLAQWMDDYVTASKYRTDIFVNTTLIDMYAKCGSVEFARRVFDRTSEKDVVVWSAMIMGYGLHGQGWEAICLYQAMKQAGVCPNDVTFIGLLTACNHSGLVKQGWELFHCMRDFGIEPRNEHYSCVVDLLGRAGYLDRAFAFVMTMPIEPGVSVWGALLSACKIHRHVTMGEYAANKLFSLDPYNTGHYVQLSNLYASSRMWDCVARVRVLMKEKGLNKDLGFSLIEINGKLQAFHVGDKSHPRTEEIFNELHRLEKRLNEIGFVPHTDSVLHDLNYEEKEENLCVHSERIAIAYGLISTAPGTTLRIIKNLRACVNCHAAIKLISKLVQREIIVRDSNRFHHFKDGLCSCGDYW</sequence>
<keyword evidence="5" id="KW-1185">Reference proteome</keyword>
<dbReference type="Pfam" id="PF01535">
    <property type="entry name" value="PPR"/>
    <property type="match status" value="1"/>
</dbReference>
<evidence type="ECO:0000259" key="4">
    <source>
        <dbReference type="Pfam" id="PF14432"/>
    </source>
</evidence>
<comment type="similarity">
    <text evidence="1">Belongs to the PPR family. PCMP-H subfamily.</text>
</comment>
<dbReference type="RefSeq" id="XP_015963039.1">
    <property type="nucleotide sequence ID" value="XM_016107553.3"/>
</dbReference>
<dbReference type="FunFam" id="1.25.40.10:FF:000366">
    <property type="entry name" value="Pentatricopeptide (PPR) repeat-containing protein"/>
    <property type="match status" value="1"/>
</dbReference>
<dbReference type="InterPro" id="IPR011990">
    <property type="entry name" value="TPR-like_helical_dom_sf"/>
</dbReference>
<dbReference type="AlphaFoldDB" id="A0A6P4D689"/>
<dbReference type="InterPro" id="IPR046960">
    <property type="entry name" value="PPR_At4g14850-like_plant"/>
</dbReference>
<feature type="repeat" description="PPR" evidence="3">
    <location>
        <begin position="459"/>
        <end position="493"/>
    </location>
</feature>
<reference evidence="5" key="1">
    <citation type="journal article" date="2016" name="Nat. Genet.">
        <title>The genome sequences of Arachis duranensis and Arachis ipaensis, the diploid ancestors of cultivated peanut.</title>
        <authorList>
            <person name="Bertioli D.J."/>
            <person name="Cannon S.B."/>
            <person name="Froenicke L."/>
            <person name="Huang G."/>
            <person name="Farmer A.D."/>
            <person name="Cannon E.K."/>
            <person name="Liu X."/>
            <person name="Gao D."/>
            <person name="Clevenger J."/>
            <person name="Dash S."/>
            <person name="Ren L."/>
            <person name="Moretzsohn M.C."/>
            <person name="Shirasawa K."/>
            <person name="Huang W."/>
            <person name="Vidigal B."/>
            <person name="Abernathy B."/>
            <person name="Chu Y."/>
            <person name="Niederhuth C.E."/>
            <person name="Umale P."/>
            <person name="Araujo A.C."/>
            <person name="Kozik A."/>
            <person name="Kim K.D."/>
            <person name="Burow M.D."/>
            <person name="Varshney R.K."/>
            <person name="Wang X."/>
            <person name="Zhang X."/>
            <person name="Barkley N."/>
            <person name="Guimaraes P.M."/>
            <person name="Isobe S."/>
            <person name="Guo B."/>
            <person name="Liao B."/>
            <person name="Stalker H.T."/>
            <person name="Schmitz R.J."/>
            <person name="Scheffler B.E."/>
            <person name="Leal-Bertioli S.C."/>
            <person name="Xun X."/>
            <person name="Jackson S.A."/>
            <person name="Michelmore R."/>
            <person name="Ozias-Akins P."/>
        </authorList>
    </citation>
    <scope>NUCLEOTIDE SEQUENCE [LARGE SCALE GENOMIC DNA]</scope>
    <source>
        <strain evidence="5">cv. V14167</strain>
    </source>
</reference>
<gene>
    <name evidence="6 7" type="primary">LOC107486968</name>
</gene>
<feature type="repeat" description="PPR" evidence="3">
    <location>
        <begin position="424"/>
        <end position="458"/>
    </location>
</feature>
<evidence type="ECO:0000256" key="1">
    <source>
        <dbReference type="ARBA" id="ARBA00006643"/>
    </source>
</evidence>
<dbReference type="OrthoDB" id="185373at2759"/>
<evidence type="ECO:0000313" key="7">
    <source>
        <dbReference type="RefSeq" id="XP_052115968.1"/>
    </source>
</evidence>
<dbReference type="GO" id="GO:0009451">
    <property type="term" value="P:RNA modification"/>
    <property type="evidence" value="ECO:0007669"/>
    <property type="project" value="InterPro"/>
</dbReference>
<reference evidence="6 7" key="2">
    <citation type="submission" date="2025-04" db="UniProtKB">
        <authorList>
            <consortium name="RefSeq"/>
        </authorList>
    </citation>
    <scope>IDENTIFICATION</scope>
    <source>
        <tissue evidence="6 7">Whole plant</tissue>
    </source>
</reference>
<dbReference type="PANTHER" id="PTHR47926">
    <property type="entry name" value="PENTATRICOPEPTIDE REPEAT-CONTAINING PROTEIN"/>
    <property type="match status" value="1"/>
</dbReference>
<evidence type="ECO:0000313" key="5">
    <source>
        <dbReference type="Proteomes" id="UP000515211"/>
    </source>
</evidence>
<feature type="domain" description="DYW" evidence="4">
    <location>
        <begin position="638"/>
        <end position="730"/>
    </location>
</feature>
<dbReference type="Pfam" id="PF13041">
    <property type="entry name" value="PPR_2"/>
    <property type="match status" value="4"/>
</dbReference>
<dbReference type="InterPro" id="IPR002885">
    <property type="entry name" value="PPR_rpt"/>
</dbReference>
<dbReference type="RefSeq" id="XP_052115968.1">
    <property type="nucleotide sequence ID" value="XM_052260008.1"/>
</dbReference>
<dbReference type="SUPFAM" id="SSF48452">
    <property type="entry name" value="TPR-like"/>
    <property type="match status" value="1"/>
</dbReference>
<dbReference type="GO" id="GO:0003723">
    <property type="term" value="F:RNA binding"/>
    <property type="evidence" value="ECO:0007669"/>
    <property type="project" value="InterPro"/>
</dbReference>
<feature type="repeat" description="PPR" evidence="3">
    <location>
        <begin position="121"/>
        <end position="155"/>
    </location>
</feature>
<name>A0A6P4D689_ARADU</name>
<dbReference type="FunFam" id="1.25.40.10:FF:000309">
    <property type="entry name" value="Pentatricopeptide repeat-containing protein, chloroplastic"/>
    <property type="match status" value="1"/>
</dbReference>
<dbReference type="FunFam" id="1.25.40.10:FF:000840">
    <property type="entry name" value="Pentatricopeptide repeat-containing protein At3g12770"/>
    <property type="match status" value="1"/>
</dbReference>
<dbReference type="GeneID" id="107486968"/>
<dbReference type="FunFam" id="1.25.40.10:FF:000409">
    <property type="entry name" value="Pentatricopeptide repeat-containing protein, chloroplastic"/>
    <property type="match status" value="1"/>
</dbReference>
<protein>
    <submittedName>
        <fullName evidence="6 7">Pentatricopeptide repeat-containing protein At3g12770</fullName>
    </submittedName>
</protein>
<dbReference type="Proteomes" id="UP000515211">
    <property type="component" value="Chromosome 4"/>
</dbReference>
<evidence type="ECO:0000256" key="2">
    <source>
        <dbReference type="ARBA" id="ARBA00022737"/>
    </source>
</evidence>
<keyword evidence="2" id="KW-0677">Repeat</keyword>
<evidence type="ECO:0000256" key="3">
    <source>
        <dbReference type="PROSITE-ProRule" id="PRU00708"/>
    </source>
</evidence>
<dbReference type="Pfam" id="PF20431">
    <property type="entry name" value="E_motif"/>
    <property type="match status" value="1"/>
</dbReference>
<evidence type="ECO:0000313" key="6">
    <source>
        <dbReference type="RefSeq" id="XP_015963039.1"/>
    </source>
</evidence>
<dbReference type="NCBIfam" id="TIGR00756">
    <property type="entry name" value="PPR"/>
    <property type="match status" value="4"/>
</dbReference>
<accession>A0A6P4D689</accession>
<dbReference type="PANTHER" id="PTHR47926:SF396">
    <property type="entry name" value="PENTATRICOPEPTIDE REPEAT-CONTAINING PROTEIN"/>
    <property type="match status" value="1"/>
</dbReference>
<dbReference type="FunFam" id="1.25.40.10:FF:000031">
    <property type="entry name" value="Pentatricopeptide repeat-containing protein mitochondrial"/>
    <property type="match status" value="1"/>
</dbReference>
<dbReference type="InterPro" id="IPR032867">
    <property type="entry name" value="DYW_dom"/>
</dbReference>
<dbReference type="GO" id="GO:0008270">
    <property type="term" value="F:zinc ion binding"/>
    <property type="evidence" value="ECO:0007669"/>
    <property type="project" value="InterPro"/>
</dbReference>
<dbReference type="Gene3D" id="1.25.40.10">
    <property type="entry name" value="Tetratricopeptide repeat domain"/>
    <property type="match status" value="4"/>
</dbReference>
<dbReference type="InterPro" id="IPR046848">
    <property type="entry name" value="E_motif"/>
</dbReference>
<dbReference type="PROSITE" id="PS51375">
    <property type="entry name" value="PPR"/>
    <property type="match status" value="5"/>
</dbReference>
<feature type="repeat" description="PPR" evidence="3">
    <location>
        <begin position="222"/>
        <end position="256"/>
    </location>
</feature>
<feature type="repeat" description="PPR" evidence="3">
    <location>
        <begin position="323"/>
        <end position="357"/>
    </location>
</feature>
<dbReference type="Pfam" id="PF14432">
    <property type="entry name" value="DYW_deaminase"/>
    <property type="match status" value="1"/>
</dbReference>
<proteinExistence type="inferred from homology"/>